<evidence type="ECO:0000313" key="2">
    <source>
        <dbReference type="EMBL" id="RJY08774.1"/>
    </source>
</evidence>
<dbReference type="AlphaFoldDB" id="A0A419RSQ6"/>
<sequence>MTEVGVLINWGHTGTMLSGVGTVAGAFAVAFVGWFGAKQWRKQKIQNQQIDTATEILRLVYEVEDDLAFLVKNMTIPQEVESLKAFGFQHQYSRQRLADLEDEYFFSIVANRASQISQRTYQLRAKSVEARLILGEQARSRLQDFYEHALEMQSAAQLGNESAHTDENAIYFRELLLPTDGSNGELIRKLPKLIGAIEAEFAQHTVAGK</sequence>
<keyword evidence="1" id="KW-0812">Transmembrane</keyword>
<comment type="caution">
    <text evidence="2">The sequence shown here is derived from an EMBL/GenBank/DDBJ whole genome shotgun (WGS) entry which is preliminary data.</text>
</comment>
<dbReference type="EMBL" id="RAHX01000001">
    <property type="protein sequence ID" value="RJY08774.1"/>
    <property type="molecule type" value="Genomic_DNA"/>
</dbReference>
<proteinExistence type="predicted"/>
<dbReference type="Proteomes" id="UP000285232">
    <property type="component" value="Unassembled WGS sequence"/>
</dbReference>
<evidence type="ECO:0000313" key="3">
    <source>
        <dbReference type="Proteomes" id="UP000285232"/>
    </source>
</evidence>
<feature type="transmembrane region" description="Helical" evidence="1">
    <location>
        <begin position="16"/>
        <end position="37"/>
    </location>
</feature>
<reference evidence="2 3" key="1">
    <citation type="journal article" date="2017" name="Int. J. Syst. Evol. Microbiol.">
        <title>Erythrobacter aquimixticola sp. nov., isolated from the junction between the ocean and a freshwater spring.</title>
        <authorList>
            <person name="Park S."/>
            <person name="Jung Y.T."/>
            <person name="Choi S.J."/>
            <person name="Yoon J.H."/>
        </authorList>
    </citation>
    <scope>NUCLEOTIDE SEQUENCE [LARGE SCALE GENOMIC DNA]</scope>
    <source>
        <strain evidence="2 3">JSSK-14</strain>
    </source>
</reference>
<protein>
    <submittedName>
        <fullName evidence="2">Uncharacterized protein</fullName>
    </submittedName>
</protein>
<dbReference type="RefSeq" id="WP_120047788.1">
    <property type="nucleotide sequence ID" value="NZ_RAHX01000001.1"/>
</dbReference>
<keyword evidence="3" id="KW-1185">Reference proteome</keyword>
<accession>A0A419RSQ6</accession>
<keyword evidence="1" id="KW-0472">Membrane</keyword>
<evidence type="ECO:0000256" key="1">
    <source>
        <dbReference type="SAM" id="Phobius"/>
    </source>
</evidence>
<gene>
    <name evidence="2" type="ORF">D6201_04840</name>
</gene>
<name>A0A419RSQ6_9SPHN</name>
<organism evidence="2 3">
    <name type="scientific">Aurantiacibacter aquimixticola</name>
    <dbReference type="NCBI Taxonomy" id="1958945"/>
    <lineage>
        <taxon>Bacteria</taxon>
        <taxon>Pseudomonadati</taxon>
        <taxon>Pseudomonadota</taxon>
        <taxon>Alphaproteobacteria</taxon>
        <taxon>Sphingomonadales</taxon>
        <taxon>Erythrobacteraceae</taxon>
        <taxon>Aurantiacibacter</taxon>
    </lineage>
</organism>
<keyword evidence="1" id="KW-1133">Transmembrane helix</keyword>